<dbReference type="RefSeq" id="WP_015472986.1">
    <property type="nucleotide sequence ID" value="NC_020819.1"/>
</dbReference>
<evidence type="ECO:0000313" key="2">
    <source>
        <dbReference type="Proteomes" id="UP000012042"/>
    </source>
</evidence>
<reference evidence="1 2" key="1">
    <citation type="journal article" date="2013" name="PLoS ONE">
        <title>Genomic Analysis by Deep Sequencing of the Probiotic Lactobacillus brevis KB290 Harboring Nine Plasmids Reveals Genomic Stability.</title>
        <authorList>
            <person name="Fukao M."/>
            <person name="Oshima K."/>
            <person name="Morita H."/>
            <person name="Toh H."/>
            <person name="Suda W."/>
            <person name="Kim S.W."/>
            <person name="Suzuki S."/>
            <person name="Yakabe T."/>
            <person name="Hattori M."/>
            <person name="Yajima N."/>
        </authorList>
    </citation>
    <scope>NUCLEOTIDE SEQUENCE [LARGE SCALE GENOMIC DNA]</scope>
    <source>
        <strain evidence="1 2">KB290</strain>
    </source>
</reference>
<dbReference type="EMBL" id="AP012167">
    <property type="protein sequence ID" value="BAN05652.1"/>
    <property type="molecule type" value="Genomic_DNA"/>
</dbReference>
<sequence>MVKADKYLMRVKGYVPLYQPSEAKLISKQVGGLTYSLLNDAQYQYAYWK</sequence>
<dbReference type="HOGENOM" id="CLU_3136942_0_0_9"/>
<protein>
    <submittedName>
        <fullName evidence="1">Uncharacterized protein</fullName>
    </submittedName>
</protein>
<name>M5ABJ6_LEVBR</name>
<proteinExistence type="predicted"/>
<dbReference type="Proteomes" id="UP000012042">
    <property type="component" value="Chromosome"/>
</dbReference>
<accession>M5ABJ6</accession>
<evidence type="ECO:0000313" key="1">
    <source>
        <dbReference type="EMBL" id="BAN05652.1"/>
    </source>
</evidence>
<dbReference type="PATRIC" id="fig|1001583.3.peg.16"/>
<dbReference type="KEGG" id="lbk:LVISKB_0017"/>
<organism evidence="1 2">
    <name type="scientific">Levilactobacillus brevis KB290</name>
    <dbReference type="NCBI Taxonomy" id="1001583"/>
    <lineage>
        <taxon>Bacteria</taxon>
        <taxon>Bacillati</taxon>
        <taxon>Bacillota</taxon>
        <taxon>Bacilli</taxon>
        <taxon>Lactobacillales</taxon>
        <taxon>Lactobacillaceae</taxon>
        <taxon>Levilactobacillus</taxon>
    </lineage>
</organism>
<gene>
    <name evidence="1" type="ORF">LVISKB_0017</name>
</gene>
<dbReference type="AlphaFoldDB" id="M5ABJ6"/>